<dbReference type="InterPro" id="IPR036249">
    <property type="entry name" value="Thioredoxin-like_sf"/>
</dbReference>
<dbReference type="SUPFAM" id="SSF52833">
    <property type="entry name" value="Thioredoxin-like"/>
    <property type="match status" value="1"/>
</dbReference>
<dbReference type="Pfam" id="PF06110">
    <property type="entry name" value="TXD17-like_Trx"/>
    <property type="match status" value="1"/>
</dbReference>
<dbReference type="GO" id="GO:0047134">
    <property type="term" value="F:protein-disulfide reductase [NAD(P)H] activity"/>
    <property type="evidence" value="ECO:0007669"/>
    <property type="project" value="InterPro"/>
</dbReference>
<keyword evidence="4" id="KW-1185">Reference proteome</keyword>
<feature type="domain" description="Thioredoxin" evidence="2">
    <location>
        <begin position="30"/>
        <end position="119"/>
    </location>
</feature>
<evidence type="ECO:0000313" key="3">
    <source>
        <dbReference type="EMBL" id="PSR76031.1"/>
    </source>
</evidence>
<evidence type="ECO:0000256" key="1">
    <source>
        <dbReference type="ARBA" id="ARBA00008987"/>
    </source>
</evidence>
<name>A0A2T2ZTE0_9PEZI</name>
<dbReference type="PANTHER" id="PTHR12452">
    <property type="entry name" value="42-9-9 PROTEIN-RELATED"/>
    <property type="match status" value="1"/>
</dbReference>
<dbReference type="InParanoid" id="A0A2T2ZTE0"/>
<comment type="similarity">
    <text evidence="1">Belongs to the thioredoxin family.</text>
</comment>
<dbReference type="Proteomes" id="UP000241462">
    <property type="component" value="Unassembled WGS sequence"/>
</dbReference>
<dbReference type="EMBL" id="KZ678731">
    <property type="protein sequence ID" value="PSR76031.1"/>
    <property type="molecule type" value="Genomic_DNA"/>
</dbReference>
<dbReference type="GO" id="GO:0005829">
    <property type="term" value="C:cytosol"/>
    <property type="evidence" value="ECO:0007669"/>
    <property type="project" value="TreeGrafter"/>
</dbReference>
<sequence>MLSTETSSSSPEAIAAAAATQAATTQTPQFFIVYANLVDGVSWCGDCRAAEPVVEAKFGQGKEAAGLGVYFAGDREVWRKADNPWRKWGVPALPTLYKVTPDGTWSSLVEAEVYDQKKLDAFVDGQ</sequence>
<gene>
    <name evidence="3" type="ORF">BD289DRAFT_182106</name>
</gene>
<evidence type="ECO:0000259" key="2">
    <source>
        <dbReference type="Pfam" id="PF06110"/>
    </source>
</evidence>
<protein>
    <recommendedName>
        <fullName evidence="2">Thioredoxin domain-containing protein</fullName>
    </recommendedName>
</protein>
<organism evidence="3 4">
    <name type="scientific">Coniella lustricola</name>
    <dbReference type="NCBI Taxonomy" id="2025994"/>
    <lineage>
        <taxon>Eukaryota</taxon>
        <taxon>Fungi</taxon>
        <taxon>Dikarya</taxon>
        <taxon>Ascomycota</taxon>
        <taxon>Pezizomycotina</taxon>
        <taxon>Sordariomycetes</taxon>
        <taxon>Sordariomycetidae</taxon>
        <taxon>Diaporthales</taxon>
        <taxon>Schizoparmaceae</taxon>
        <taxon>Coniella</taxon>
    </lineage>
</organism>
<dbReference type="InterPro" id="IPR010357">
    <property type="entry name" value="TXNDC17_dom"/>
</dbReference>
<dbReference type="Gene3D" id="3.40.30.10">
    <property type="entry name" value="Glutaredoxin"/>
    <property type="match status" value="1"/>
</dbReference>
<reference evidence="3 4" key="1">
    <citation type="journal article" date="2018" name="Mycol. Prog.">
        <title>Coniella lustricola, a new species from submerged detritus.</title>
        <authorList>
            <person name="Raudabaugh D.B."/>
            <person name="Iturriaga T."/>
            <person name="Carver A."/>
            <person name="Mondo S."/>
            <person name="Pangilinan J."/>
            <person name="Lipzen A."/>
            <person name="He G."/>
            <person name="Amirebrahimi M."/>
            <person name="Grigoriev I.V."/>
            <person name="Miller A.N."/>
        </authorList>
    </citation>
    <scope>NUCLEOTIDE SEQUENCE [LARGE SCALE GENOMIC DNA]</scope>
    <source>
        <strain evidence="3 4">B22-T-1</strain>
    </source>
</reference>
<dbReference type="PANTHER" id="PTHR12452:SF0">
    <property type="entry name" value="THIOREDOXIN DOMAIN-CONTAINING PROTEIN 17"/>
    <property type="match status" value="1"/>
</dbReference>
<dbReference type="STRING" id="2025994.A0A2T2ZTE0"/>
<dbReference type="InterPro" id="IPR045108">
    <property type="entry name" value="TXNDC17-like"/>
</dbReference>
<dbReference type="OrthoDB" id="78947at2759"/>
<proteinExistence type="inferred from homology"/>
<evidence type="ECO:0000313" key="4">
    <source>
        <dbReference type="Proteomes" id="UP000241462"/>
    </source>
</evidence>
<accession>A0A2T2ZTE0</accession>
<dbReference type="AlphaFoldDB" id="A0A2T2ZTE0"/>